<feature type="transmembrane region" description="Helical" evidence="1">
    <location>
        <begin position="255"/>
        <end position="275"/>
    </location>
</feature>
<reference evidence="2 3" key="1">
    <citation type="submission" date="2024-03" db="EMBL/GenBank/DDBJ databases">
        <title>Phenotype and Genome Characterization of a Sulfate-Reducing Bacterium Pseudodesulfovibrio sp. strain 5S69, isolated from Petroleum Reservoir in Tatarstan (Russia).</title>
        <authorList>
            <person name="Bidzhieva S.K."/>
            <person name="Kadnikov V."/>
            <person name="Tourova T.P."/>
            <person name="Samigullina S.R."/>
            <person name="Sokolova D.S."/>
            <person name="Poltaraus A.B."/>
            <person name="Avtukh A.N."/>
            <person name="Tereshina V.M."/>
            <person name="Mardanov A.V."/>
            <person name="Nazina T.N."/>
        </authorList>
    </citation>
    <scope>NUCLEOTIDE SEQUENCE [LARGE SCALE GENOMIC DNA]</scope>
    <source>
        <strain evidence="2 3">5S69</strain>
    </source>
</reference>
<keyword evidence="1" id="KW-0472">Membrane</keyword>
<feature type="transmembrane region" description="Helical" evidence="1">
    <location>
        <begin position="85"/>
        <end position="114"/>
    </location>
</feature>
<feature type="transmembrane region" description="Helical" evidence="1">
    <location>
        <begin position="352"/>
        <end position="373"/>
    </location>
</feature>
<keyword evidence="1" id="KW-0812">Transmembrane</keyword>
<proteinExistence type="predicted"/>
<feature type="transmembrane region" description="Helical" evidence="1">
    <location>
        <begin position="148"/>
        <end position="165"/>
    </location>
</feature>
<evidence type="ECO:0008006" key="4">
    <source>
        <dbReference type="Google" id="ProtNLM"/>
    </source>
</evidence>
<feature type="transmembrane region" description="Helical" evidence="1">
    <location>
        <begin position="319"/>
        <end position="340"/>
    </location>
</feature>
<feature type="transmembrane region" description="Helical" evidence="1">
    <location>
        <begin position="215"/>
        <end position="234"/>
    </location>
</feature>
<evidence type="ECO:0000256" key="1">
    <source>
        <dbReference type="SAM" id="Phobius"/>
    </source>
</evidence>
<protein>
    <recommendedName>
        <fullName evidence="4">Glycosyltransferase RgtA/B/C/D-like domain-containing protein</fullName>
    </recommendedName>
</protein>
<feature type="transmembrane region" description="Helical" evidence="1">
    <location>
        <begin position="380"/>
        <end position="402"/>
    </location>
</feature>
<keyword evidence="1" id="KW-1133">Transmembrane helix</keyword>
<dbReference type="RefSeq" id="WP_338667751.1">
    <property type="nucleotide sequence ID" value="NZ_CP146609.1"/>
</dbReference>
<evidence type="ECO:0000313" key="2">
    <source>
        <dbReference type="EMBL" id="WWX22070.1"/>
    </source>
</evidence>
<feature type="transmembrane region" description="Helical" evidence="1">
    <location>
        <begin position="21"/>
        <end position="45"/>
    </location>
</feature>
<evidence type="ECO:0000313" key="3">
    <source>
        <dbReference type="Proteomes" id="UP001385389"/>
    </source>
</evidence>
<feature type="transmembrane region" description="Helical" evidence="1">
    <location>
        <begin position="177"/>
        <end position="203"/>
    </location>
</feature>
<name>A0ABZ2ITQ0_9BACT</name>
<dbReference type="Proteomes" id="UP001385389">
    <property type="component" value="Chromosome"/>
</dbReference>
<sequence>MSVVHRLSAPLWETLCRHTSFYVFILSTLLFVIAHHTGFLNPYIINDDTRQQIYWMQRWVDPSLYPKDILNEYAMRYVPWGVQSLYYAAATIMSPLLFSKVLTGGLFVLMAMCAFWGGKYMVDEELGLSMVAAYWMIPAFLHSISGGLSRAFAGPLMLLFILAWVRRSRWLMAGTLLLQALFIPYIFILCGVSIGLGMLAWRLGVASAPPFLAKWQDYVISVLACCGLLAWRFQMHQAGFGPIASMADMIGRLEFSEAGRFGIVPVPSIFWELFVRPFELIAPFHRGGPVVGGLGVAVCVGLFFFGGQGFPWQRIKSSADVWLSVGVASILLYAVARLVLLQLFIPSRYLEYTMNIVYCCFLGCALVGVYRYFHLKRETFMFGLLIGAFVIGCIRLQGVALYDYSTDRPVCEFIRSSTAKDALIAGHPFQMDDVLTFGQRNVFASYELAHPWFVGYWKVIRQRLENLFKAYYSSNIDDVVAFCMDNGIDYLVVDKRYFADDFIAGGAFFAPFDEEIRAITSHGDGFAVLHADLPGTTIQPGVKILDISKLAANISGSRE</sequence>
<organism evidence="2 3">
    <name type="scientific">Pseudodesulfovibrio methanolicus</name>
    <dbReference type="NCBI Taxonomy" id="3126690"/>
    <lineage>
        <taxon>Bacteria</taxon>
        <taxon>Pseudomonadati</taxon>
        <taxon>Thermodesulfobacteriota</taxon>
        <taxon>Desulfovibrionia</taxon>
        <taxon>Desulfovibrionales</taxon>
        <taxon>Desulfovibrionaceae</taxon>
    </lineage>
</organism>
<dbReference type="EMBL" id="CP146609">
    <property type="protein sequence ID" value="WWX22070.1"/>
    <property type="molecule type" value="Genomic_DNA"/>
</dbReference>
<keyword evidence="3" id="KW-1185">Reference proteome</keyword>
<feature type="transmembrane region" description="Helical" evidence="1">
    <location>
        <begin position="287"/>
        <end position="307"/>
    </location>
</feature>
<accession>A0ABZ2ITQ0</accession>
<gene>
    <name evidence="2" type="ORF">V8V93_16695</name>
</gene>